<keyword evidence="1" id="KW-0472">Membrane</keyword>
<evidence type="ECO:0000313" key="3">
    <source>
        <dbReference type="Proteomes" id="UP001629230"/>
    </source>
</evidence>
<comment type="caution">
    <text evidence="2">The sequence shown here is derived from an EMBL/GenBank/DDBJ whole genome shotgun (WGS) entry which is preliminary data.</text>
</comment>
<evidence type="ECO:0000256" key="1">
    <source>
        <dbReference type="SAM" id="Phobius"/>
    </source>
</evidence>
<name>A0ABW9AN78_9BURK</name>
<gene>
    <name evidence="2" type="ORF">PQR57_07280</name>
</gene>
<feature type="transmembrane region" description="Helical" evidence="1">
    <location>
        <begin position="92"/>
        <end position="113"/>
    </location>
</feature>
<sequence length="150" mass="17221">MKIIGLDARVRCRLTRFPVSQGAVRGVLASSRARTALSCDKPGGRRVRRVKGVALSQACVRLDRGDCEARGTVRVRAVLYNEIMLLQSEATVIENLILGVFLVIPLLIVAFLFSDELWQEHRHLHDMRPMPVKPRRIDWRHPLRRSRHRL</sequence>
<keyword evidence="1" id="KW-1133">Transmembrane helix</keyword>
<dbReference type="EMBL" id="JAQQEZ010000004">
    <property type="protein sequence ID" value="MFM0000812.1"/>
    <property type="molecule type" value="Genomic_DNA"/>
</dbReference>
<dbReference type="RefSeq" id="WP_408176309.1">
    <property type="nucleotide sequence ID" value="NZ_JAQQEZ010000004.1"/>
</dbReference>
<organism evidence="2 3">
    <name type="scientific">Paraburkholderia dipogonis</name>
    <dbReference type="NCBI Taxonomy" id="1211383"/>
    <lineage>
        <taxon>Bacteria</taxon>
        <taxon>Pseudomonadati</taxon>
        <taxon>Pseudomonadota</taxon>
        <taxon>Betaproteobacteria</taxon>
        <taxon>Burkholderiales</taxon>
        <taxon>Burkholderiaceae</taxon>
        <taxon>Paraburkholderia</taxon>
    </lineage>
</organism>
<reference evidence="2 3" key="1">
    <citation type="journal article" date="2024" name="Chem. Sci.">
        <title>Discovery of megapolipeptins by genome mining of a Burkholderiales bacteria collection.</title>
        <authorList>
            <person name="Paulo B.S."/>
            <person name="Recchia M.J.J."/>
            <person name="Lee S."/>
            <person name="Fergusson C.H."/>
            <person name="Romanowski S.B."/>
            <person name="Hernandez A."/>
            <person name="Krull N."/>
            <person name="Liu D.Y."/>
            <person name="Cavanagh H."/>
            <person name="Bos A."/>
            <person name="Gray C.A."/>
            <person name="Murphy B.T."/>
            <person name="Linington R.G."/>
            <person name="Eustaquio A.S."/>
        </authorList>
    </citation>
    <scope>NUCLEOTIDE SEQUENCE [LARGE SCALE GENOMIC DNA]</scope>
    <source>
        <strain evidence="2 3">RL17-350-BIC-A</strain>
    </source>
</reference>
<proteinExistence type="predicted"/>
<keyword evidence="1" id="KW-0812">Transmembrane</keyword>
<evidence type="ECO:0000313" key="2">
    <source>
        <dbReference type="EMBL" id="MFM0000812.1"/>
    </source>
</evidence>
<dbReference type="Proteomes" id="UP001629230">
    <property type="component" value="Unassembled WGS sequence"/>
</dbReference>
<protein>
    <submittedName>
        <fullName evidence="2">Uncharacterized protein</fullName>
    </submittedName>
</protein>
<keyword evidence="3" id="KW-1185">Reference proteome</keyword>
<accession>A0ABW9AN78</accession>